<protein>
    <submittedName>
        <fullName evidence="2">Uncharacterized protein</fullName>
    </submittedName>
</protein>
<keyword evidence="3" id="KW-1185">Reference proteome</keyword>
<feature type="region of interest" description="Disordered" evidence="1">
    <location>
        <begin position="94"/>
        <end position="116"/>
    </location>
</feature>
<gene>
    <name evidence="2" type="ORF">LSTR_LSTR007829</name>
</gene>
<dbReference type="AlphaFoldDB" id="A0A482WMM9"/>
<feature type="compositionally biased region" description="Acidic residues" evidence="1">
    <location>
        <begin position="209"/>
        <end position="222"/>
    </location>
</feature>
<dbReference type="OrthoDB" id="2125770at2759"/>
<reference evidence="2 3" key="1">
    <citation type="journal article" date="2017" name="Gigascience">
        <title>Genome sequence of the small brown planthopper, Laodelphax striatellus.</title>
        <authorList>
            <person name="Zhu J."/>
            <person name="Jiang F."/>
            <person name="Wang X."/>
            <person name="Yang P."/>
            <person name="Bao Y."/>
            <person name="Zhao W."/>
            <person name="Wang W."/>
            <person name="Lu H."/>
            <person name="Wang Q."/>
            <person name="Cui N."/>
            <person name="Li J."/>
            <person name="Chen X."/>
            <person name="Luo L."/>
            <person name="Yu J."/>
            <person name="Kang L."/>
            <person name="Cui F."/>
        </authorList>
    </citation>
    <scope>NUCLEOTIDE SEQUENCE [LARGE SCALE GENOMIC DNA]</scope>
    <source>
        <strain evidence="2">Lst14</strain>
    </source>
</reference>
<sequence length="341" mass="37966">MEAEKMHDQDVSFPEYTQVKARLLQIQDYIIQTTGVMEQLKAEGTPQHMEKWLKLADMLEGLKDSEVKLTAILKTLDKYEEEKTPDVTMEPVAVTTEKETQPERAEPVSSGDSRSCLNEISKLQTRLRELQLKKAQMDQIVDQFSSLEKSIDRDEESKNGDNDDAMDGEASAARVEGKLAELALLKNQLSQMQTLICGLGQNSSQSINIEEEVEESSPEGDLDQEKSNGLVDDESLQRLKVKSMALSDAKAKLSRMKQLLTLVEDIRSLGKPVPTRVLALLNSDEGPLNNSEASFMDMSDPSLQEICNELTATIDCENQGQKNKISAVDDSSSKRHKSGED</sequence>
<dbReference type="EMBL" id="QKKF02030383">
    <property type="protein sequence ID" value="RZF34777.1"/>
    <property type="molecule type" value="Genomic_DNA"/>
</dbReference>
<accession>A0A482WMM9</accession>
<evidence type="ECO:0000313" key="2">
    <source>
        <dbReference type="EMBL" id="RZF34777.1"/>
    </source>
</evidence>
<feature type="region of interest" description="Disordered" evidence="1">
    <location>
        <begin position="208"/>
        <end position="231"/>
    </location>
</feature>
<dbReference type="Proteomes" id="UP000291343">
    <property type="component" value="Unassembled WGS sequence"/>
</dbReference>
<dbReference type="SMR" id="A0A482WMM9"/>
<comment type="caution">
    <text evidence="2">The sequence shown here is derived from an EMBL/GenBank/DDBJ whole genome shotgun (WGS) entry which is preliminary data.</text>
</comment>
<name>A0A482WMM9_LAOST</name>
<feature type="compositionally biased region" description="Basic and acidic residues" evidence="1">
    <location>
        <begin position="149"/>
        <end position="161"/>
    </location>
</feature>
<evidence type="ECO:0000256" key="1">
    <source>
        <dbReference type="SAM" id="MobiDB-lite"/>
    </source>
</evidence>
<feature type="region of interest" description="Disordered" evidence="1">
    <location>
        <begin position="320"/>
        <end position="341"/>
    </location>
</feature>
<feature type="compositionally biased region" description="Basic and acidic residues" evidence="1">
    <location>
        <begin position="96"/>
        <end position="106"/>
    </location>
</feature>
<evidence type="ECO:0000313" key="3">
    <source>
        <dbReference type="Proteomes" id="UP000291343"/>
    </source>
</evidence>
<dbReference type="InParanoid" id="A0A482WMM9"/>
<feature type="region of interest" description="Disordered" evidence="1">
    <location>
        <begin position="146"/>
        <end position="172"/>
    </location>
</feature>
<proteinExistence type="predicted"/>
<organism evidence="2 3">
    <name type="scientific">Laodelphax striatellus</name>
    <name type="common">Small brown planthopper</name>
    <name type="synonym">Delphax striatella</name>
    <dbReference type="NCBI Taxonomy" id="195883"/>
    <lineage>
        <taxon>Eukaryota</taxon>
        <taxon>Metazoa</taxon>
        <taxon>Ecdysozoa</taxon>
        <taxon>Arthropoda</taxon>
        <taxon>Hexapoda</taxon>
        <taxon>Insecta</taxon>
        <taxon>Pterygota</taxon>
        <taxon>Neoptera</taxon>
        <taxon>Paraneoptera</taxon>
        <taxon>Hemiptera</taxon>
        <taxon>Auchenorrhyncha</taxon>
        <taxon>Fulgoroidea</taxon>
        <taxon>Delphacidae</taxon>
        <taxon>Criomorphinae</taxon>
        <taxon>Laodelphax</taxon>
    </lineage>
</organism>